<comment type="caution">
    <text evidence="1">The sequence shown here is derived from an EMBL/GenBank/DDBJ whole genome shotgun (WGS) entry which is preliminary data.</text>
</comment>
<accession>A0A5B7CZ37</accession>
<protein>
    <submittedName>
        <fullName evidence="1">Uncharacterized protein</fullName>
    </submittedName>
</protein>
<reference evidence="1 2" key="1">
    <citation type="submission" date="2019-05" db="EMBL/GenBank/DDBJ databases">
        <title>Another draft genome of Portunus trituberculatus and its Hox gene families provides insights of decapod evolution.</title>
        <authorList>
            <person name="Jeong J.-H."/>
            <person name="Song I."/>
            <person name="Kim S."/>
            <person name="Choi T."/>
            <person name="Kim D."/>
            <person name="Ryu S."/>
            <person name="Kim W."/>
        </authorList>
    </citation>
    <scope>NUCLEOTIDE SEQUENCE [LARGE SCALE GENOMIC DNA]</scope>
    <source>
        <tissue evidence="1">Muscle</tissue>
    </source>
</reference>
<proteinExistence type="predicted"/>
<name>A0A5B7CZ37_PORTR</name>
<keyword evidence="2" id="KW-1185">Reference proteome</keyword>
<dbReference type="EMBL" id="VSRR010000231">
    <property type="protein sequence ID" value="MPC12703.1"/>
    <property type="molecule type" value="Genomic_DNA"/>
</dbReference>
<organism evidence="1 2">
    <name type="scientific">Portunus trituberculatus</name>
    <name type="common">Swimming crab</name>
    <name type="synonym">Neptunus trituberculatus</name>
    <dbReference type="NCBI Taxonomy" id="210409"/>
    <lineage>
        <taxon>Eukaryota</taxon>
        <taxon>Metazoa</taxon>
        <taxon>Ecdysozoa</taxon>
        <taxon>Arthropoda</taxon>
        <taxon>Crustacea</taxon>
        <taxon>Multicrustacea</taxon>
        <taxon>Malacostraca</taxon>
        <taxon>Eumalacostraca</taxon>
        <taxon>Eucarida</taxon>
        <taxon>Decapoda</taxon>
        <taxon>Pleocyemata</taxon>
        <taxon>Brachyura</taxon>
        <taxon>Eubrachyura</taxon>
        <taxon>Portunoidea</taxon>
        <taxon>Portunidae</taxon>
        <taxon>Portuninae</taxon>
        <taxon>Portunus</taxon>
    </lineage>
</organism>
<sequence length="84" mass="9221">MIIFNRDIWKVVMSTNILLPDKRSITVPMITLPCVLPSASAALEESANRMRDGLSATPITLTFSGVSNFNNQVGHFERVVGAMK</sequence>
<evidence type="ECO:0000313" key="2">
    <source>
        <dbReference type="Proteomes" id="UP000324222"/>
    </source>
</evidence>
<gene>
    <name evidence="1" type="ORF">E2C01_005407</name>
</gene>
<dbReference type="Proteomes" id="UP000324222">
    <property type="component" value="Unassembled WGS sequence"/>
</dbReference>
<dbReference type="AlphaFoldDB" id="A0A5B7CZ37"/>
<evidence type="ECO:0000313" key="1">
    <source>
        <dbReference type="EMBL" id="MPC12703.1"/>
    </source>
</evidence>